<dbReference type="Proteomes" id="UP000215914">
    <property type="component" value="Unassembled WGS sequence"/>
</dbReference>
<sequence length="370" mass="40425">MLVESSIVANAILEDYKVLGRREEETARLRAEAEELVKAAREGAEQLERDRAAFEKQKQTSGWAATAQLKQVRTLAKLLSDERKSWNEKFSNERKKWNDSWAKQNDTLFGARQELTNAKAANAALIKEKAATEAVAVKAQQAEAGAVKALGEAKEAGARAAKALEEAKESESRSSKALEEANAERIRLDKVVASLQAEVQAREVAVTDLTARVTAVEERANAAVEARDALTSSFNQLEADREWMRSHGIARIVQAIMDAPETATGLDLVKERARDAGFKAGYSRCVSHMNVMSEGGFTAERSGFRDVDTEGRLNAAVAAFYDMSLSCVERLDECLEAADYIDRLRMLYADAEEENLAGGGEDDAGTSGTK</sequence>
<reference evidence="2" key="1">
    <citation type="journal article" date="2017" name="Nature">
        <title>The sunflower genome provides insights into oil metabolism, flowering and Asterid evolution.</title>
        <authorList>
            <person name="Badouin H."/>
            <person name="Gouzy J."/>
            <person name="Grassa C.J."/>
            <person name="Murat F."/>
            <person name="Staton S.E."/>
            <person name="Cottret L."/>
            <person name="Lelandais-Briere C."/>
            <person name="Owens G.L."/>
            <person name="Carrere S."/>
            <person name="Mayjonade B."/>
            <person name="Legrand L."/>
            <person name="Gill N."/>
            <person name="Kane N.C."/>
            <person name="Bowers J.E."/>
            <person name="Hubner S."/>
            <person name="Bellec A."/>
            <person name="Berard A."/>
            <person name="Berges H."/>
            <person name="Blanchet N."/>
            <person name="Boniface M.C."/>
            <person name="Brunel D."/>
            <person name="Catrice O."/>
            <person name="Chaidir N."/>
            <person name="Claudel C."/>
            <person name="Donnadieu C."/>
            <person name="Faraut T."/>
            <person name="Fievet G."/>
            <person name="Helmstetter N."/>
            <person name="King M."/>
            <person name="Knapp S.J."/>
            <person name="Lai Z."/>
            <person name="Le Paslier M.C."/>
            <person name="Lippi Y."/>
            <person name="Lorenzon L."/>
            <person name="Mandel J.R."/>
            <person name="Marage G."/>
            <person name="Marchand G."/>
            <person name="Marquand E."/>
            <person name="Bret-Mestries E."/>
            <person name="Morien E."/>
            <person name="Nambeesan S."/>
            <person name="Nguyen T."/>
            <person name="Pegot-Espagnet P."/>
            <person name="Pouilly N."/>
            <person name="Raftis F."/>
            <person name="Sallet E."/>
            <person name="Schiex T."/>
            <person name="Thomas J."/>
            <person name="Vandecasteele C."/>
            <person name="Vares D."/>
            <person name="Vear F."/>
            <person name="Vautrin S."/>
            <person name="Crespi M."/>
            <person name="Mangin B."/>
            <person name="Burke J.M."/>
            <person name="Salse J."/>
            <person name="Munos S."/>
            <person name="Vincourt P."/>
            <person name="Rieseberg L.H."/>
            <person name="Langlade N.B."/>
        </authorList>
    </citation>
    <scope>NUCLEOTIDE SEQUENCE</scope>
    <source>
        <tissue evidence="2">Leaves</tissue>
    </source>
</reference>
<dbReference type="Gramene" id="mRNA:HanXRQr2_Chr17g0785211">
    <property type="protein sequence ID" value="mRNA:HanXRQr2_Chr17g0785211"/>
    <property type="gene ID" value="HanXRQr2_Chr17g0785211"/>
</dbReference>
<dbReference type="GO" id="GO:0000793">
    <property type="term" value="C:condensed chromosome"/>
    <property type="evidence" value="ECO:0000318"/>
    <property type="project" value="GO_Central"/>
</dbReference>
<keyword evidence="3" id="KW-1185">Reference proteome</keyword>
<dbReference type="GO" id="GO:0000785">
    <property type="term" value="C:chromatin"/>
    <property type="evidence" value="ECO:0000318"/>
    <property type="project" value="GO_Central"/>
</dbReference>
<evidence type="ECO:0000313" key="3">
    <source>
        <dbReference type="Proteomes" id="UP000215914"/>
    </source>
</evidence>
<dbReference type="PANTHER" id="PTHR43941">
    <property type="entry name" value="STRUCTURAL MAINTENANCE OF CHROMOSOMES PROTEIN 2"/>
    <property type="match status" value="1"/>
</dbReference>
<protein>
    <submittedName>
        <fullName evidence="2">Uncharacterized protein</fullName>
    </submittedName>
</protein>
<feature type="coiled-coil region" evidence="1">
    <location>
        <begin position="153"/>
        <end position="198"/>
    </location>
</feature>
<comment type="caution">
    <text evidence="2">The sequence shown here is derived from an EMBL/GenBank/DDBJ whole genome shotgun (WGS) entry which is preliminary data.</text>
</comment>
<dbReference type="AlphaFoldDB" id="A0A9K3GTK3"/>
<proteinExistence type="predicted"/>
<dbReference type="EMBL" id="MNCJ02000332">
    <property type="protein sequence ID" value="KAF5753894.1"/>
    <property type="molecule type" value="Genomic_DNA"/>
</dbReference>
<keyword evidence="1" id="KW-0175">Coiled coil</keyword>
<dbReference type="GO" id="GO:0007076">
    <property type="term" value="P:mitotic chromosome condensation"/>
    <property type="evidence" value="ECO:0000318"/>
    <property type="project" value="GO_Central"/>
</dbReference>
<gene>
    <name evidence="2" type="ORF">HanXRQr2_Chr17g0785211</name>
</gene>
<reference evidence="2" key="2">
    <citation type="submission" date="2020-06" db="EMBL/GenBank/DDBJ databases">
        <title>Helianthus annuus Genome sequencing and assembly Release 2.</title>
        <authorList>
            <person name="Gouzy J."/>
            <person name="Langlade N."/>
            <person name="Munos S."/>
        </authorList>
    </citation>
    <scope>NUCLEOTIDE SEQUENCE</scope>
    <source>
        <tissue evidence="2">Leaves</tissue>
    </source>
</reference>
<evidence type="ECO:0000313" key="2">
    <source>
        <dbReference type="EMBL" id="KAF5753894.1"/>
    </source>
</evidence>
<feature type="coiled-coil region" evidence="1">
    <location>
        <begin position="22"/>
        <end position="57"/>
    </location>
</feature>
<dbReference type="GO" id="GO:0000796">
    <property type="term" value="C:condensin complex"/>
    <property type="evidence" value="ECO:0000318"/>
    <property type="project" value="GO_Central"/>
</dbReference>
<accession>A0A9K3GTK3</accession>
<dbReference type="PANTHER" id="PTHR43941:SF4">
    <property type="entry name" value="AH_BAR DOMAIN SUPERFAMILY PROTEIN"/>
    <property type="match status" value="1"/>
</dbReference>
<organism evidence="2 3">
    <name type="scientific">Helianthus annuus</name>
    <name type="common">Common sunflower</name>
    <dbReference type="NCBI Taxonomy" id="4232"/>
    <lineage>
        <taxon>Eukaryota</taxon>
        <taxon>Viridiplantae</taxon>
        <taxon>Streptophyta</taxon>
        <taxon>Embryophyta</taxon>
        <taxon>Tracheophyta</taxon>
        <taxon>Spermatophyta</taxon>
        <taxon>Magnoliopsida</taxon>
        <taxon>eudicotyledons</taxon>
        <taxon>Gunneridae</taxon>
        <taxon>Pentapetalae</taxon>
        <taxon>asterids</taxon>
        <taxon>campanulids</taxon>
        <taxon>Asterales</taxon>
        <taxon>Asteraceae</taxon>
        <taxon>Asteroideae</taxon>
        <taxon>Heliantheae alliance</taxon>
        <taxon>Heliantheae</taxon>
        <taxon>Helianthus</taxon>
    </lineage>
</organism>
<dbReference type="GO" id="GO:0003682">
    <property type="term" value="F:chromatin binding"/>
    <property type="evidence" value="ECO:0000318"/>
    <property type="project" value="GO_Central"/>
</dbReference>
<evidence type="ECO:0000256" key="1">
    <source>
        <dbReference type="SAM" id="Coils"/>
    </source>
</evidence>
<name>A0A9K3GTK3_HELAN</name>